<dbReference type="Proteomes" id="UP000024635">
    <property type="component" value="Unassembled WGS sequence"/>
</dbReference>
<dbReference type="InterPro" id="IPR019370">
    <property type="entry name" value="E2F-assoc_phosphoprotein"/>
</dbReference>
<feature type="compositionally biased region" description="Basic and acidic residues" evidence="1">
    <location>
        <begin position="161"/>
        <end position="171"/>
    </location>
</feature>
<comment type="caution">
    <text evidence="2">The sequence shown here is derived from an EMBL/GenBank/DDBJ whole genome shotgun (WGS) entry which is preliminary data.</text>
</comment>
<feature type="compositionally biased region" description="Acidic residues" evidence="1">
    <location>
        <begin position="270"/>
        <end position="280"/>
    </location>
</feature>
<feature type="compositionally biased region" description="Low complexity" evidence="1">
    <location>
        <begin position="199"/>
        <end position="210"/>
    </location>
</feature>
<dbReference type="EMBL" id="JARK01001345">
    <property type="protein sequence ID" value="EYC27531.1"/>
    <property type="molecule type" value="Genomic_DNA"/>
</dbReference>
<evidence type="ECO:0000256" key="1">
    <source>
        <dbReference type="SAM" id="MobiDB-lite"/>
    </source>
</evidence>
<feature type="compositionally biased region" description="Basic and acidic residues" evidence="1">
    <location>
        <begin position="297"/>
        <end position="310"/>
    </location>
</feature>
<organism evidence="2 3">
    <name type="scientific">Ancylostoma ceylanicum</name>
    <dbReference type="NCBI Taxonomy" id="53326"/>
    <lineage>
        <taxon>Eukaryota</taxon>
        <taxon>Metazoa</taxon>
        <taxon>Ecdysozoa</taxon>
        <taxon>Nematoda</taxon>
        <taxon>Chromadorea</taxon>
        <taxon>Rhabditida</taxon>
        <taxon>Rhabditina</taxon>
        <taxon>Rhabditomorpha</taxon>
        <taxon>Strongyloidea</taxon>
        <taxon>Ancylostomatidae</taxon>
        <taxon>Ancylostomatinae</taxon>
        <taxon>Ancylostoma</taxon>
    </lineage>
</organism>
<accession>A0A016VJV6</accession>
<keyword evidence="3" id="KW-1185">Reference proteome</keyword>
<feature type="compositionally biased region" description="Acidic residues" evidence="1">
    <location>
        <begin position="151"/>
        <end position="160"/>
    </location>
</feature>
<dbReference type="Pfam" id="PF10238">
    <property type="entry name" value="Eapp_C"/>
    <property type="match status" value="1"/>
</dbReference>
<proteinExistence type="predicted"/>
<evidence type="ECO:0000313" key="2">
    <source>
        <dbReference type="EMBL" id="EYC27531.1"/>
    </source>
</evidence>
<evidence type="ECO:0000313" key="3">
    <source>
        <dbReference type="Proteomes" id="UP000024635"/>
    </source>
</evidence>
<protein>
    <submittedName>
        <fullName evidence="2">Uncharacterized protein</fullName>
    </submittedName>
</protein>
<feature type="region of interest" description="Disordered" evidence="1">
    <location>
        <begin position="140"/>
        <end position="313"/>
    </location>
</feature>
<feature type="compositionally biased region" description="Acidic residues" evidence="1">
    <location>
        <begin position="60"/>
        <end position="69"/>
    </location>
</feature>
<feature type="compositionally biased region" description="Basic and acidic residues" evidence="1">
    <location>
        <begin position="229"/>
        <end position="247"/>
    </location>
</feature>
<sequence length="340" mass="38375">MVKQSRRYGRTAVTELKATFTQMEEKEEKVGRIQKLYPFEALETDYYMGDEGGGGVGRDSEEELSSDDELQQELCKLAGIKRDCVQKRRKEKPVRSEFEMDMEYELDQLITDYANEHLSGNRKREKVKAVSAAEFVKQCQQDEMPALVGGTDDEDEEEQEKMEGNESKGECSESVPSKRPKLEVEASSIKAEEMDVVEAPSGTEPSSSSMGPPPVPASAIKTPDGKSGTNEDEKKHVTFDESTKKEDDESNPIKKAAKQTMEDVKKELPDYYDPDEDDDNERWMQRERKRTTGMGEGAKKGTEARPRIDGNSDAVLSCPGCMVMLTRDCQRHEIYSGQYR</sequence>
<dbReference type="AlphaFoldDB" id="A0A016VJV6"/>
<gene>
    <name evidence="2" type="primary">Acey_s0009.g781</name>
    <name evidence="2" type="ORF">Y032_0009g781</name>
</gene>
<dbReference type="PANTHER" id="PTHR15967">
    <property type="entry name" value="E2F-ASSOCIATED PHOSPHOPROTEIN"/>
    <property type="match status" value="1"/>
</dbReference>
<name>A0A016VJV6_9BILA</name>
<dbReference type="PANTHER" id="PTHR15967:SF0">
    <property type="entry name" value="E2F-ASSOCIATED PHOSPHOPROTEIN"/>
    <property type="match status" value="1"/>
</dbReference>
<feature type="compositionally biased region" description="Basic and acidic residues" evidence="1">
    <location>
        <begin position="260"/>
        <end position="269"/>
    </location>
</feature>
<dbReference type="STRING" id="53326.A0A016VJV6"/>
<dbReference type="OrthoDB" id="122464at2759"/>
<reference evidence="3" key="1">
    <citation type="journal article" date="2015" name="Nat. Genet.">
        <title>The genome and transcriptome of the zoonotic hookworm Ancylostoma ceylanicum identify infection-specific gene families.</title>
        <authorList>
            <person name="Schwarz E.M."/>
            <person name="Hu Y."/>
            <person name="Antoshechkin I."/>
            <person name="Miller M.M."/>
            <person name="Sternberg P.W."/>
            <person name="Aroian R.V."/>
        </authorList>
    </citation>
    <scope>NUCLEOTIDE SEQUENCE</scope>
    <source>
        <strain evidence="3">HY135</strain>
    </source>
</reference>
<dbReference type="GO" id="GO:0005634">
    <property type="term" value="C:nucleus"/>
    <property type="evidence" value="ECO:0007669"/>
    <property type="project" value="TreeGrafter"/>
</dbReference>
<feature type="region of interest" description="Disordered" evidence="1">
    <location>
        <begin position="48"/>
        <end position="69"/>
    </location>
</feature>